<feature type="coiled-coil region" evidence="1">
    <location>
        <begin position="414"/>
        <end position="473"/>
    </location>
</feature>
<comment type="caution">
    <text evidence="3">The sequence shown here is derived from an EMBL/GenBank/DDBJ whole genome shotgun (WGS) entry which is preliminary data.</text>
</comment>
<keyword evidence="4" id="KW-1185">Reference proteome</keyword>
<reference evidence="3 4" key="1">
    <citation type="journal article" date="2018" name="BMC Genomics">
        <title>The genome of Naegleria lovaniensis, the basis for a comparative approach to unravel pathogenicity factors of the human pathogenic amoeba N. fowleri.</title>
        <authorList>
            <person name="Liechti N."/>
            <person name="Schurch N."/>
            <person name="Bruggmann R."/>
            <person name="Wittwer M."/>
        </authorList>
    </citation>
    <scope>NUCLEOTIDE SEQUENCE [LARGE SCALE GENOMIC DNA]</scope>
    <source>
        <strain evidence="3 4">ATCC 30569</strain>
    </source>
</reference>
<feature type="compositionally biased region" description="Low complexity" evidence="2">
    <location>
        <begin position="822"/>
        <end position="840"/>
    </location>
</feature>
<feature type="coiled-coil region" evidence="1">
    <location>
        <begin position="340"/>
        <end position="374"/>
    </location>
</feature>
<name>A0AA88GT88_NAELO</name>
<protein>
    <submittedName>
        <fullName evidence="3">Uncharacterized protein</fullName>
    </submittedName>
</protein>
<feature type="coiled-coil region" evidence="1">
    <location>
        <begin position="284"/>
        <end position="314"/>
    </location>
</feature>
<feature type="compositionally biased region" description="Basic and acidic residues" evidence="2">
    <location>
        <begin position="774"/>
        <end position="806"/>
    </location>
</feature>
<accession>A0AA88GT88</accession>
<feature type="coiled-coil region" evidence="1">
    <location>
        <begin position="712"/>
        <end position="739"/>
    </location>
</feature>
<evidence type="ECO:0000313" key="3">
    <source>
        <dbReference type="EMBL" id="KAG2385709.1"/>
    </source>
</evidence>
<keyword evidence="1" id="KW-0175">Coiled coil</keyword>
<organism evidence="3 4">
    <name type="scientific">Naegleria lovaniensis</name>
    <name type="common">Amoeba</name>
    <dbReference type="NCBI Taxonomy" id="51637"/>
    <lineage>
        <taxon>Eukaryota</taxon>
        <taxon>Discoba</taxon>
        <taxon>Heterolobosea</taxon>
        <taxon>Tetramitia</taxon>
        <taxon>Eutetramitia</taxon>
        <taxon>Vahlkampfiidae</taxon>
        <taxon>Naegleria</taxon>
    </lineage>
</organism>
<evidence type="ECO:0000313" key="4">
    <source>
        <dbReference type="Proteomes" id="UP000816034"/>
    </source>
</evidence>
<feature type="region of interest" description="Disordered" evidence="2">
    <location>
        <begin position="774"/>
        <end position="840"/>
    </location>
</feature>
<gene>
    <name evidence="3" type="ORF">C9374_003524</name>
</gene>
<dbReference type="EMBL" id="PYSW02000018">
    <property type="protein sequence ID" value="KAG2385709.1"/>
    <property type="molecule type" value="Genomic_DNA"/>
</dbReference>
<dbReference type="GeneID" id="68095979"/>
<evidence type="ECO:0000256" key="2">
    <source>
        <dbReference type="SAM" id="MobiDB-lite"/>
    </source>
</evidence>
<evidence type="ECO:0000256" key="1">
    <source>
        <dbReference type="SAM" id="Coils"/>
    </source>
</evidence>
<dbReference type="Proteomes" id="UP000816034">
    <property type="component" value="Unassembled WGS sequence"/>
</dbReference>
<proteinExistence type="predicted"/>
<sequence length="840" mass="96598">MIQILLKHSHERGYERVEFYLRAIQNFTFPMMMENSNPDHHPPTMNESKTSNNSTSLLISKFLSNNNTQCHQELVKHIIALNYASEFYSSLLSNAASQTEHEQKASRIVQDLTAEYSNSTSDKCGNNHTIPLWSLGIQLKSREELISKREQFLMSSELIEKIENVIEDEVNSNSDTEPYCAKTMVEVLIAREVLISISKAYAIPGVEKGVNFYLSLKLRAHCSRSSSLIKKSHNMLKEYPQISEEITNDLYSLFKVSEKLETINSITPQGKNILLKLSNDRLTNNKIEEQLQDIANLNMQIEQLKHQNEMQMASALETESSLKITILSKNEEITLLNKQLLDKEVKISNHKEKISELEEKVHSLNETVESNKITNSILLKNLTLLEDYLQTLNITTISIIEKKDQQIKEMLLVKTMQEDTITKLQNDLKIEEQRKVSQQNALQEEIKKQADLIEGLQKEITHLKHEKSEQFEQIETLKQTTLRVVMTEKEEIQKHSAQLQQTAQYIAQISNYMGQFNETINEENEKIKGQLKVFLDQLEKKQQCQKTTRELTKKLHHVELEQRECFSALSLCREERTKIIQDKQVEKLILKLTSLEKRIEFLSNEKQELILRVGECSSNVTELEKLFKECSDKSTTLSSILIETKLEHVEEEKICKNNVEQLEFKLNETLTEMNKILSQNSDENSNLVQEISNLTSHLQECQLTTQQLTTQNSNLTLTLQELTLSFQELEKQNLELASAHARKLILEEDSDISSQIHSPESVDPQVHSKEPEIVVPESSHHTTNEDPIIHEDHEGDNLTITKKEEELQSSTATNETHEESDSVTSTPTPTLEESSPQNNP</sequence>
<dbReference type="RefSeq" id="XP_044549702.1">
    <property type="nucleotide sequence ID" value="XM_044693062.1"/>
</dbReference>
<dbReference type="AlphaFoldDB" id="A0AA88GT88"/>
<feature type="coiled-coil region" evidence="1">
    <location>
        <begin position="585"/>
        <end position="612"/>
    </location>
</feature>